<evidence type="ECO:0000256" key="1">
    <source>
        <dbReference type="ARBA" id="ARBA00006432"/>
    </source>
</evidence>
<dbReference type="EC" id="6.2.1.3" evidence="7"/>
<keyword evidence="5" id="KW-0067">ATP-binding</keyword>
<keyword evidence="11" id="KW-1185">Reference proteome</keyword>
<dbReference type="PANTHER" id="PTHR43272">
    <property type="entry name" value="LONG-CHAIN-FATTY-ACID--COA LIGASE"/>
    <property type="match status" value="1"/>
</dbReference>
<dbReference type="Gene3D" id="3.40.50.12780">
    <property type="entry name" value="N-terminal domain of ligase-like"/>
    <property type="match status" value="1"/>
</dbReference>
<reference evidence="10" key="1">
    <citation type="submission" date="2025-08" db="UniProtKB">
        <authorList>
            <consortium name="Ensembl"/>
        </authorList>
    </citation>
    <scope>IDENTIFICATION</scope>
</reference>
<dbReference type="GO" id="GO:0004467">
    <property type="term" value="F:long-chain fatty acid-CoA ligase activity"/>
    <property type="evidence" value="ECO:0007669"/>
    <property type="project" value="UniProtKB-EC"/>
</dbReference>
<dbReference type="CDD" id="cd17639">
    <property type="entry name" value="LC_FACS_euk1"/>
    <property type="match status" value="1"/>
</dbReference>
<proteinExistence type="inferred from homology"/>
<feature type="domain" description="AMP-dependent synthetase/ligase" evidence="9">
    <location>
        <begin position="116"/>
        <end position="526"/>
    </location>
</feature>
<dbReference type="Proteomes" id="UP000694388">
    <property type="component" value="Unplaced"/>
</dbReference>
<dbReference type="InterPro" id="IPR000873">
    <property type="entry name" value="AMP-dep_synth/lig_dom"/>
</dbReference>
<evidence type="ECO:0000256" key="4">
    <source>
        <dbReference type="ARBA" id="ARBA00022832"/>
    </source>
</evidence>
<evidence type="ECO:0000256" key="8">
    <source>
        <dbReference type="ARBA" id="ARBA00036813"/>
    </source>
</evidence>
<dbReference type="SUPFAM" id="SSF56801">
    <property type="entry name" value="Acetyl-CoA synthetase-like"/>
    <property type="match status" value="1"/>
</dbReference>
<dbReference type="GO" id="GO:0030182">
    <property type="term" value="P:neuron differentiation"/>
    <property type="evidence" value="ECO:0007669"/>
    <property type="project" value="TreeGrafter"/>
</dbReference>
<dbReference type="AlphaFoldDB" id="A0A8C4Q264"/>
<dbReference type="GO" id="GO:0005886">
    <property type="term" value="C:plasma membrane"/>
    <property type="evidence" value="ECO:0007669"/>
    <property type="project" value="TreeGrafter"/>
</dbReference>
<evidence type="ECO:0000313" key="11">
    <source>
        <dbReference type="Proteomes" id="UP000694388"/>
    </source>
</evidence>
<evidence type="ECO:0000256" key="7">
    <source>
        <dbReference type="ARBA" id="ARBA00026121"/>
    </source>
</evidence>
<evidence type="ECO:0000256" key="5">
    <source>
        <dbReference type="ARBA" id="ARBA00022840"/>
    </source>
</evidence>
<dbReference type="GeneTree" id="ENSGT00940000157427"/>
<dbReference type="GO" id="GO:0035336">
    <property type="term" value="P:long-chain fatty-acyl-CoA metabolic process"/>
    <property type="evidence" value="ECO:0007669"/>
    <property type="project" value="TreeGrafter"/>
</dbReference>
<evidence type="ECO:0000256" key="2">
    <source>
        <dbReference type="ARBA" id="ARBA00022598"/>
    </source>
</evidence>
<gene>
    <name evidence="10" type="primary">ACSL4</name>
</gene>
<dbReference type="PROSITE" id="PS00455">
    <property type="entry name" value="AMP_BINDING"/>
    <property type="match status" value="1"/>
</dbReference>
<evidence type="ECO:0000313" key="10">
    <source>
        <dbReference type="Ensembl" id="ENSEBUP00000008817.1"/>
    </source>
</evidence>
<dbReference type="InterPro" id="IPR042099">
    <property type="entry name" value="ANL_N_sf"/>
</dbReference>
<protein>
    <recommendedName>
        <fullName evidence="7">long-chain-fatty-acid--CoA ligase</fullName>
        <ecNumber evidence="7">6.2.1.3</ecNumber>
    </recommendedName>
</protein>
<comment type="catalytic activity">
    <reaction evidence="8">
        <text>a long-chain fatty acid + ATP + CoA = a long-chain fatty acyl-CoA + AMP + diphosphate</text>
        <dbReference type="Rhea" id="RHEA:15421"/>
        <dbReference type="ChEBI" id="CHEBI:30616"/>
        <dbReference type="ChEBI" id="CHEBI:33019"/>
        <dbReference type="ChEBI" id="CHEBI:57287"/>
        <dbReference type="ChEBI" id="CHEBI:57560"/>
        <dbReference type="ChEBI" id="CHEBI:83139"/>
        <dbReference type="ChEBI" id="CHEBI:456215"/>
        <dbReference type="EC" id="6.2.1.3"/>
    </reaction>
</comment>
<dbReference type="PANTHER" id="PTHR43272:SF83">
    <property type="entry name" value="ACYL-COA SYNTHETASE LONG-CHAIN, ISOFORM J"/>
    <property type="match status" value="1"/>
</dbReference>
<evidence type="ECO:0000256" key="3">
    <source>
        <dbReference type="ARBA" id="ARBA00022741"/>
    </source>
</evidence>
<dbReference type="InterPro" id="IPR020845">
    <property type="entry name" value="AMP-binding_CS"/>
</dbReference>
<keyword evidence="4" id="KW-0276">Fatty acid metabolism</keyword>
<accession>A0A8C4Q264</accession>
<dbReference type="GO" id="GO:0005524">
    <property type="term" value="F:ATP binding"/>
    <property type="evidence" value="ECO:0007669"/>
    <property type="project" value="UniProtKB-KW"/>
</dbReference>
<keyword evidence="6" id="KW-0443">Lipid metabolism</keyword>
<evidence type="ECO:0000256" key="6">
    <source>
        <dbReference type="ARBA" id="ARBA00023098"/>
    </source>
</evidence>
<name>A0A8C4Q264_EPTBU</name>
<dbReference type="Ensembl" id="ENSEBUT00000009329.1">
    <property type="protein sequence ID" value="ENSEBUP00000008817.1"/>
    <property type="gene ID" value="ENSEBUG00000005699.1"/>
</dbReference>
<reference evidence="10" key="2">
    <citation type="submission" date="2025-09" db="UniProtKB">
        <authorList>
            <consortium name="Ensembl"/>
        </authorList>
    </citation>
    <scope>IDENTIFICATION</scope>
</reference>
<dbReference type="GO" id="GO:0005783">
    <property type="term" value="C:endoplasmic reticulum"/>
    <property type="evidence" value="ECO:0007669"/>
    <property type="project" value="TreeGrafter"/>
</dbReference>
<sequence>MRLQYELHPAVLWPFRLIICLASLITSLPRLLIGAPRKSHVYALSLSEKPQGPYRSTARPDDLTTGEFPGVATLDSYFEHGVHLNENAPCLGTRELLSEEDEPQSNGKIFKKMILGEYHWMTFAEVNKRATLLGRGLAALGQLPRQPVAVFCETRAEWMIAAQACFKHNFPLVTLYATLGAEAVAHGLREAEVAIVITCSDIMMKKLKDMVVEIPNLHHVIIVDTPSAPNLTLPAGVMVYSMSEIEEMGNLPKNQSIETQRPMPEDLAVIMYTSGSTGLPKGVMLTHSNLIASMGGQCAVIPNLGPKDTYVGYLPLAHVLELGAELSCLSHGCCIGYSSPLTLSDQSSKIKKGSKGDVTVLKPTLMAAVPEILDRISKAVMNKVSRMGTVQRTIFKLAYNYKLEQLQQGHDTPLCNRLVFEKVRVVLGGKVRLMLSGGAPLSPQTQRFMNICMCCPVGQGYGLTETCGAGTITDVLDLSTGRVGAPLTCCELLLRNWEDGGYRVTDHPHPRGEILVGGPNVAMGYFKDPTRTITDFLMGKAVSEAAAGKRWFCTGDIGEIQSDGCLKVIDRKKDLVKLQAGEYVALAKVETALKNCPLVDNICAYASSDQSYVIGLVVPNHARLQRLADKRDLNASWEEICHHPAMEAEVLKEIVSVGNKMRLERFEIPQKVMLTSQSWTPETGLVTDAFKLKRIELKSFYQSDIERLYGC</sequence>
<dbReference type="Pfam" id="PF00501">
    <property type="entry name" value="AMP-binding"/>
    <property type="match status" value="1"/>
</dbReference>
<organism evidence="10 11">
    <name type="scientific">Eptatretus burgeri</name>
    <name type="common">Inshore hagfish</name>
    <dbReference type="NCBI Taxonomy" id="7764"/>
    <lineage>
        <taxon>Eukaryota</taxon>
        <taxon>Metazoa</taxon>
        <taxon>Chordata</taxon>
        <taxon>Craniata</taxon>
        <taxon>Vertebrata</taxon>
        <taxon>Cyclostomata</taxon>
        <taxon>Myxini</taxon>
        <taxon>Myxiniformes</taxon>
        <taxon>Myxinidae</taxon>
        <taxon>Eptatretinae</taxon>
        <taxon>Eptatretus</taxon>
    </lineage>
</organism>
<keyword evidence="3" id="KW-0547">Nucleotide-binding</keyword>
<dbReference type="GO" id="GO:0005811">
    <property type="term" value="C:lipid droplet"/>
    <property type="evidence" value="ECO:0007669"/>
    <property type="project" value="TreeGrafter"/>
</dbReference>
<keyword evidence="2" id="KW-0436">Ligase</keyword>
<evidence type="ECO:0000259" key="9">
    <source>
        <dbReference type="Pfam" id="PF00501"/>
    </source>
</evidence>
<dbReference type="OMA" id="PEFGYSA"/>
<comment type="similarity">
    <text evidence="1">Belongs to the ATP-dependent AMP-binding enzyme family.</text>
</comment>